<proteinExistence type="predicted"/>
<name>A0ABU7KAH5_9ACTN</name>
<accession>A0ABU7KAH5</accession>
<evidence type="ECO:0000313" key="2">
    <source>
        <dbReference type="EMBL" id="MEE2038909.1"/>
    </source>
</evidence>
<dbReference type="InterPro" id="IPR000182">
    <property type="entry name" value="GNAT_dom"/>
</dbReference>
<dbReference type="Gene3D" id="3.40.630.30">
    <property type="match status" value="1"/>
</dbReference>
<dbReference type="PROSITE" id="PS51186">
    <property type="entry name" value="GNAT"/>
    <property type="match status" value="1"/>
</dbReference>
<feature type="domain" description="N-acetyltransferase" evidence="1">
    <location>
        <begin position="20"/>
        <end position="189"/>
    </location>
</feature>
<reference evidence="2 3" key="1">
    <citation type="submission" date="2023-08" db="EMBL/GenBank/DDBJ databases">
        <authorList>
            <person name="Girao M."/>
            <person name="Carvalho M.F."/>
        </authorList>
    </citation>
    <scope>NUCLEOTIDE SEQUENCE [LARGE SCALE GENOMIC DNA]</scope>
    <source>
        <strain evidence="2 3">CT-R113</strain>
    </source>
</reference>
<dbReference type="EMBL" id="JAUZMY010000016">
    <property type="protein sequence ID" value="MEE2038909.1"/>
    <property type="molecule type" value="Genomic_DNA"/>
</dbReference>
<dbReference type="Pfam" id="PF13302">
    <property type="entry name" value="Acetyltransf_3"/>
    <property type="match status" value="1"/>
</dbReference>
<sequence>MSTSRHARMLPSVILETERLRLRAFVEADIDDVYAGCTDAELQQWIPIPRPGVRYTRQDAEQWCRQIAPGMRTGGEGQQWAVVERGSGRLIGSIGLVRTLWPAMNTEVGYWVAPWGRGRGYATEAAVAVSRWAIDQGFLRVEIKAATGNTGSRRVAEGAGFTLEGVERSAMPLHEGRTDLAVYSLLPSDLARSRTPARGGAPRADAAP</sequence>
<gene>
    <name evidence="2" type="ORF">Q8791_16940</name>
</gene>
<organism evidence="2 3">
    <name type="scientific">Nocardiopsis codii</name>
    <dbReference type="NCBI Taxonomy" id="3065942"/>
    <lineage>
        <taxon>Bacteria</taxon>
        <taxon>Bacillati</taxon>
        <taxon>Actinomycetota</taxon>
        <taxon>Actinomycetes</taxon>
        <taxon>Streptosporangiales</taxon>
        <taxon>Nocardiopsidaceae</taxon>
        <taxon>Nocardiopsis</taxon>
    </lineage>
</organism>
<evidence type="ECO:0000313" key="3">
    <source>
        <dbReference type="Proteomes" id="UP001356095"/>
    </source>
</evidence>
<dbReference type="InterPro" id="IPR051908">
    <property type="entry name" value="Ribosomal_N-acetyltransferase"/>
</dbReference>
<dbReference type="PANTHER" id="PTHR43441:SF10">
    <property type="entry name" value="ACETYLTRANSFERASE"/>
    <property type="match status" value="1"/>
</dbReference>
<dbReference type="Proteomes" id="UP001356095">
    <property type="component" value="Unassembled WGS sequence"/>
</dbReference>
<protein>
    <submittedName>
        <fullName evidence="2">GNAT family N-acetyltransferase</fullName>
    </submittedName>
</protein>
<dbReference type="SUPFAM" id="SSF55729">
    <property type="entry name" value="Acyl-CoA N-acyltransferases (Nat)"/>
    <property type="match status" value="1"/>
</dbReference>
<dbReference type="RefSeq" id="WP_330092683.1">
    <property type="nucleotide sequence ID" value="NZ_JAUZMY010000016.1"/>
</dbReference>
<evidence type="ECO:0000259" key="1">
    <source>
        <dbReference type="PROSITE" id="PS51186"/>
    </source>
</evidence>
<dbReference type="PANTHER" id="PTHR43441">
    <property type="entry name" value="RIBOSOMAL-PROTEIN-SERINE ACETYLTRANSFERASE"/>
    <property type="match status" value="1"/>
</dbReference>
<comment type="caution">
    <text evidence="2">The sequence shown here is derived from an EMBL/GenBank/DDBJ whole genome shotgun (WGS) entry which is preliminary data.</text>
</comment>
<dbReference type="InterPro" id="IPR016181">
    <property type="entry name" value="Acyl_CoA_acyltransferase"/>
</dbReference>
<keyword evidence="3" id="KW-1185">Reference proteome</keyword>